<reference evidence="1 2" key="1">
    <citation type="submission" date="2019-03" db="EMBL/GenBank/DDBJ databases">
        <title>Single cell metagenomics reveals metabolic interactions within the superorganism composed of flagellate Streblomastix strix and complex community of Bacteroidetes bacteria on its surface.</title>
        <authorList>
            <person name="Treitli S.C."/>
            <person name="Kolisko M."/>
            <person name="Husnik F."/>
            <person name="Keeling P."/>
            <person name="Hampl V."/>
        </authorList>
    </citation>
    <scope>NUCLEOTIDE SEQUENCE [LARGE SCALE GENOMIC DNA]</scope>
    <source>
        <strain evidence="1">ST1C</strain>
    </source>
</reference>
<gene>
    <name evidence="1" type="ORF">EZS28_011825</name>
</gene>
<comment type="caution">
    <text evidence="1">The sequence shown here is derived from an EMBL/GenBank/DDBJ whole genome shotgun (WGS) entry which is preliminary data.</text>
</comment>
<dbReference type="EMBL" id="SNRW01002476">
    <property type="protein sequence ID" value="KAA6392646.1"/>
    <property type="molecule type" value="Genomic_DNA"/>
</dbReference>
<dbReference type="Proteomes" id="UP000324800">
    <property type="component" value="Unassembled WGS sequence"/>
</dbReference>
<proteinExistence type="predicted"/>
<evidence type="ECO:0000313" key="2">
    <source>
        <dbReference type="Proteomes" id="UP000324800"/>
    </source>
</evidence>
<sequence>MFQADSKTDHATIVQLKLFYGKLLNTITAADEYIKKHDKNLVESKWKELNMNMIYKQKYTEKDKEKDSNYFVREYTGQQGNILNVGDIQLGLLQPHYEAKYHSYLQSMILNGKQSIVTSEFLQVLSMHHYQCIRVFYCY</sequence>
<organism evidence="1 2">
    <name type="scientific">Streblomastix strix</name>
    <dbReference type="NCBI Taxonomy" id="222440"/>
    <lineage>
        <taxon>Eukaryota</taxon>
        <taxon>Metamonada</taxon>
        <taxon>Preaxostyla</taxon>
        <taxon>Oxymonadida</taxon>
        <taxon>Streblomastigidae</taxon>
        <taxon>Streblomastix</taxon>
    </lineage>
</organism>
<dbReference type="AlphaFoldDB" id="A0A5J4WD75"/>
<accession>A0A5J4WD75</accession>
<evidence type="ECO:0000313" key="1">
    <source>
        <dbReference type="EMBL" id="KAA6392646.1"/>
    </source>
</evidence>
<name>A0A5J4WD75_9EUKA</name>
<protein>
    <submittedName>
        <fullName evidence="1">Uncharacterized protein</fullName>
    </submittedName>
</protein>